<dbReference type="AlphaFoldDB" id="A0A4V6T5K8"/>
<feature type="compositionally biased region" description="Acidic residues" evidence="1">
    <location>
        <begin position="174"/>
        <end position="184"/>
    </location>
</feature>
<feature type="compositionally biased region" description="Polar residues" evidence="1">
    <location>
        <begin position="459"/>
        <end position="468"/>
    </location>
</feature>
<feature type="compositionally biased region" description="Polar residues" evidence="1">
    <location>
        <begin position="192"/>
        <end position="201"/>
    </location>
</feature>
<sequence length="506" mass="56492">MSRIAGQTLEDRYLRGSEAPLHSMSPDSNEFSTYSISSLVNHYYCFTLPTIEEEDVLQRDDRSDSVLVYDHESEAEEEEECEEDVERFWKGVVATIGNCTGVVEEWSGPRLEWEADSVLDHGMDVGEDHLEEDDMFLQVPIGVRNARSHVAEGNVISYFSSVSSIDQFEQSRDESDDELEEETPAEPGGSNGISTRSNSAEIHSIPPSTPSSKNKSFKARKLFMRSSPSLTSLGVFSSPASPPPPLPPLPSSLKKSRLFSPFTTLPKRLSESFSSKVSGSLNRSRLSRSSSLTKLRKSPKNQEPSPPSVPPLPLTPAPHATTSPTFQIPDQPLYTENQLFDSDSWTTSTAPSFRTSRNSTLSISSPLSSELSSPVSSPTSSSSFLARNSLTPFTFSTEESMMKIEESRHVDFELDWDLQVVEPKLGRKETFTVPDDRVDRFADVPRGIELDHPSDEYEGTQQEESSWNEWGRRSDEVEALKSTVPPLKIAKRKLRETYVLGRVDEY</sequence>
<feature type="region of interest" description="Disordered" evidence="1">
    <location>
        <begin position="167"/>
        <end position="216"/>
    </location>
</feature>
<feature type="region of interest" description="Disordered" evidence="1">
    <location>
        <begin position="345"/>
        <end position="383"/>
    </location>
</feature>
<feature type="compositionally biased region" description="Low complexity" evidence="1">
    <location>
        <begin position="355"/>
        <end position="383"/>
    </location>
</feature>
<evidence type="ECO:0000313" key="2">
    <source>
        <dbReference type="EMBL" id="THV01706.1"/>
    </source>
</evidence>
<accession>A0A4V6T5K8</accession>
<feature type="compositionally biased region" description="Pro residues" evidence="1">
    <location>
        <begin position="304"/>
        <end position="316"/>
    </location>
</feature>
<name>A0A4V6T5K8_DENBC</name>
<reference evidence="2 3" key="1">
    <citation type="journal article" date="2019" name="Nat. Ecol. Evol.">
        <title>Megaphylogeny resolves global patterns of mushroom evolution.</title>
        <authorList>
            <person name="Varga T."/>
            <person name="Krizsan K."/>
            <person name="Foldi C."/>
            <person name="Dima B."/>
            <person name="Sanchez-Garcia M."/>
            <person name="Sanchez-Ramirez S."/>
            <person name="Szollosi G.J."/>
            <person name="Szarkandi J.G."/>
            <person name="Papp V."/>
            <person name="Albert L."/>
            <person name="Andreopoulos W."/>
            <person name="Angelini C."/>
            <person name="Antonin V."/>
            <person name="Barry K.W."/>
            <person name="Bougher N.L."/>
            <person name="Buchanan P."/>
            <person name="Buyck B."/>
            <person name="Bense V."/>
            <person name="Catcheside P."/>
            <person name="Chovatia M."/>
            <person name="Cooper J."/>
            <person name="Damon W."/>
            <person name="Desjardin D."/>
            <person name="Finy P."/>
            <person name="Geml J."/>
            <person name="Haridas S."/>
            <person name="Hughes K."/>
            <person name="Justo A."/>
            <person name="Karasinski D."/>
            <person name="Kautmanova I."/>
            <person name="Kiss B."/>
            <person name="Kocsube S."/>
            <person name="Kotiranta H."/>
            <person name="LaButti K.M."/>
            <person name="Lechner B.E."/>
            <person name="Liimatainen K."/>
            <person name="Lipzen A."/>
            <person name="Lukacs Z."/>
            <person name="Mihaltcheva S."/>
            <person name="Morgado L.N."/>
            <person name="Niskanen T."/>
            <person name="Noordeloos M.E."/>
            <person name="Ohm R.A."/>
            <person name="Ortiz-Santana B."/>
            <person name="Ovrebo C."/>
            <person name="Racz N."/>
            <person name="Riley R."/>
            <person name="Savchenko A."/>
            <person name="Shiryaev A."/>
            <person name="Soop K."/>
            <person name="Spirin V."/>
            <person name="Szebenyi C."/>
            <person name="Tomsovsky M."/>
            <person name="Tulloss R.E."/>
            <person name="Uehling J."/>
            <person name="Grigoriev I.V."/>
            <person name="Vagvolgyi C."/>
            <person name="Papp T."/>
            <person name="Martin F.M."/>
            <person name="Miettinen O."/>
            <person name="Hibbett D.S."/>
            <person name="Nagy L.G."/>
        </authorList>
    </citation>
    <scope>NUCLEOTIDE SEQUENCE [LARGE SCALE GENOMIC DNA]</scope>
    <source>
        <strain evidence="2 3">CBS 962.96</strain>
    </source>
</reference>
<evidence type="ECO:0000256" key="1">
    <source>
        <dbReference type="SAM" id="MobiDB-lite"/>
    </source>
</evidence>
<feature type="compositionally biased region" description="Polar residues" evidence="1">
    <location>
        <begin position="345"/>
        <end position="354"/>
    </location>
</feature>
<organism evidence="2 3">
    <name type="scientific">Dendrothele bispora (strain CBS 962.96)</name>
    <dbReference type="NCBI Taxonomy" id="1314807"/>
    <lineage>
        <taxon>Eukaryota</taxon>
        <taxon>Fungi</taxon>
        <taxon>Dikarya</taxon>
        <taxon>Basidiomycota</taxon>
        <taxon>Agaricomycotina</taxon>
        <taxon>Agaricomycetes</taxon>
        <taxon>Agaricomycetidae</taxon>
        <taxon>Agaricales</taxon>
        <taxon>Agaricales incertae sedis</taxon>
        <taxon>Dendrothele</taxon>
    </lineage>
</organism>
<evidence type="ECO:0000313" key="3">
    <source>
        <dbReference type="Proteomes" id="UP000297245"/>
    </source>
</evidence>
<feature type="region of interest" description="Disordered" evidence="1">
    <location>
        <begin position="233"/>
        <end position="252"/>
    </location>
</feature>
<feature type="compositionally biased region" description="Low complexity" evidence="1">
    <location>
        <begin position="278"/>
        <end position="293"/>
    </location>
</feature>
<dbReference type="Proteomes" id="UP000297245">
    <property type="component" value="Unassembled WGS sequence"/>
</dbReference>
<dbReference type="EMBL" id="ML179086">
    <property type="protein sequence ID" value="THV01706.1"/>
    <property type="molecule type" value="Genomic_DNA"/>
</dbReference>
<feature type="compositionally biased region" description="Pro residues" evidence="1">
    <location>
        <begin position="240"/>
        <end position="250"/>
    </location>
</feature>
<keyword evidence="3" id="KW-1185">Reference proteome</keyword>
<feature type="region of interest" description="Disordered" evidence="1">
    <location>
        <begin position="270"/>
        <end position="330"/>
    </location>
</feature>
<gene>
    <name evidence="2" type="ORF">K435DRAFT_390927</name>
</gene>
<protein>
    <submittedName>
        <fullName evidence="2">Uncharacterized protein</fullName>
    </submittedName>
</protein>
<feature type="region of interest" description="Disordered" evidence="1">
    <location>
        <begin position="448"/>
        <end position="471"/>
    </location>
</feature>
<proteinExistence type="predicted"/>